<evidence type="ECO:0000313" key="2">
    <source>
        <dbReference type="EMBL" id="EEF36557.1"/>
    </source>
</evidence>
<feature type="transmembrane region" description="Helical" evidence="1">
    <location>
        <begin position="43"/>
        <end position="63"/>
    </location>
</feature>
<dbReference type="InterPro" id="IPR038920">
    <property type="entry name" value="At3g05675-like"/>
</dbReference>
<dbReference type="GO" id="GO:0016567">
    <property type="term" value="P:protein ubiquitination"/>
    <property type="evidence" value="ECO:0007669"/>
    <property type="project" value="UniProtKB-UniPathway"/>
</dbReference>
<keyword evidence="3" id="KW-1185">Reference proteome</keyword>
<evidence type="ECO:0000256" key="1">
    <source>
        <dbReference type="SAM" id="Phobius"/>
    </source>
</evidence>
<dbReference type="STRING" id="3988.B9SIP4"/>
<protein>
    <submittedName>
        <fullName evidence="2">Uncharacterized protein</fullName>
    </submittedName>
</protein>
<accession>B9SIP4</accession>
<dbReference type="PANTHER" id="PTHR31060">
    <property type="entry name" value="OSJNBA0011J08.25 PROTEIN-RELATED"/>
    <property type="match status" value="1"/>
</dbReference>
<dbReference type="EMBL" id="EQ973975">
    <property type="protein sequence ID" value="EEF36557.1"/>
    <property type="molecule type" value="Genomic_DNA"/>
</dbReference>
<reference evidence="3" key="1">
    <citation type="journal article" date="2010" name="Nat. Biotechnol.">
        <title>Draft genome sequence of the oilseed species Ricinus communis.</title>
        <authorList>
            <person name="Chan A.P."/>
            <person name="Crabtree J."/>
            <person name="Zhao Q."/>
            <person name="Lorenzi H."/>
            <person name="Orvis J."/>
            <person name="Puiu D."/>
            <person name="Melake-Berhan A."/>
            <person name="Jones K.M."/>
            <person name="Redman J."/>
            <person name="Chen G."/>
            <person name="Cahoon E.B."/>
            <person name="Gedil M."/>
            <person name="Stanke M."/>
            <person name="Haas B.J."/>
            <person name="Wortman J.R."/>
            <person name="Fraser-Liggett C.M."/>
            <person name="Ravel J."/>
            <person name="Rabinowicz P.D."/>
        </authorList>
    </citation>
    <scope>NUCLEOTIDE SEQUENCE [LARGE SCALE GENOMIC DNA]</scope>
    <source>
        <strain evidence="3">cv. Hale</strain>
    </source>
</reference>
<organism evidence="2 3">
    <name type="scientific">Ricinus communis</name>
    <name type="common">Castor bean</name>
    <dbReference type="NCBI Taxonomy" id="3988"/>
    <lineage>
        <taxon>Eukaryota</taxon>
        <taxon>Viridiplantae</taxon>
        <taxon>Streptophyta</taxon>
        <taxon>Embryophyta</taxon>
        <taxon>Tracheophyta</taxon>
        <taxon>Spermatophyta</taxon>
        <taxon>Magnoliopsida</taxon>
        <taxon>eudicotyledons</taxon>
        <taxon>Gunneridae</taxon>
        <taxon>Pentapetalae</taxon>
        <taxon>rosids</taxon>
        <taxon>fabids</taxon>
        <taxon>Malpighiales</taxon>
        <taxon>Euphorbiaceae</taxon>
        <taxon>Acalyphoideae</taxon>
        <taxon>Acalypheae</taxon>
        <taxon>Ricinus</taxon>
    </lineage>
</organism>
<evidence type="ECO:0000313" key="3">
    <source>
        <dbReference type="Proteomes" id="UP000008311"/>
    </source>
</evidence>
<proteinExistence type="predicted"/>
<keyword evidence="1" id="KW-1133">Transmembrane helix</keyword>
<dbReference type="Proteomes" id="UP000008311">
    <property type="component" value="Unassembled WGS sequence"/>
</dbReference>
<dbReference type="PANTHER" id="PTHR31060:SF4">
    <property type="entry name" value="1,8-CINEOLE SYNTHASE"/>
    <property type="match status" value="1"/>
</dbReference>
<name>B9SIP4_RICCO</name>
<keyword evidence="1" id="KW-0472">Membrane</keyword>
<dbReference type="AlphaFoldDB" id="B9SIP4"/>
<dbReference type="UniPathway" id="UPA00143"/>
<dbReference type="eggNOG" id="ENOG502QRMR">
    <property type="taxonomic scope" value="Eukaryota"/>
</dbReference>
<dbReference type="InParanoid" id="B9SIP4"/>
<gene>
    <name evidence="2" type="ORF">RCOM_0824960</name>
</gene>
<sequence>MGMMETSPTAIASLVLKNLVTPIFIYADKSFVNLGEKYKLLEFLRYLLMTFFLFILRLIPSFLPSLNSIHPDSCCYPLVNKPPKTDNLLPASGAGDSGIARALSQLLSLVNDIPVSSRKYEVVRSLAEKIIEDNQNEHLEVLHQVNRISLSAAFEKTLSQLEAAMMETGCDSVGNIGYGPVYRLNRILKAARSVKDGTLGGWTRRGSDAVDRSGEKLAAELLWLAQKLAACGYVEEAVWRWASAGNLGWLALSAEPRIQGSLVKVSGRILLFWRIIKLHN</sequence>
<keyword evidence="1" id="KW-0812">Transmembrane</keyword>
<dbReference type="FunCoup" id="B9SIP4">
    <property type="interactions" value="49"/>
</dbReference>